<reference evidence="4 7" key="2">
    <citation type="submission" date="2018-08" db="EMBL/GenBank/DDBJ databases">
        <title>A genome reference for cultivated species of the human gut microbiota.</title>
        <authorList>
            <person name="Zou Y."/>
            <person name="Xue W."/>
            <person name="Luo G."/>
        </authorList>
    </citation>
    <scope>NUCLEOTIDE SEQUENCE [LARGE SCALE GENOMIC DNA]</scope>
    <source>
        <strain evidence="4 7">AM18-6</strain>
    </source>
</reference>
<reference evidence="2" key="5">
    <citation type="submission" date="2022-12" db="EMBL/GenBank/DDBJ databases">
        <title>Development of a Multilocus Sequence Typing Scheme for Bacteroides fragilis Based on Whole Genome Sequencing Data and Clinical Application.</title>
        <authorList>
            <person name="Nielsen F.D."/>
            <person name="Justesen U.S."/>
        </authorList>
    </citation>
    <scope>NUCLEOTIDE SEQUENCE</scope>
    <source>
        <strain evidence="2">BF_AM_ODE_DK_2015_4</strain>
    </source>
</reference>
<dbReference type="OrthoDB" id="5379188at2"/>
<dbReference type="Proteomes" id="UP000036847">
    <property type="component" value="Chromosome"/>
</dbReference>
<dbReference type="Proteomes" id="UP001060330">
    <property type="component" value="Chromosome"/>
</dbReference>
<protein>
    <submittedName>
        <fullName evidence="2">SMEK domain-containing protein</fullName>
    </submittedName>
</protein>
<name>A0A081TL07_BACFG</name>
<evidence type="ECO:0000313" key="4">
    <source>
        <dbReference type="EMBL" id="RHH15545.1"/>
    </source>
</evidence>
<reference evidence="3 6" key="3">
    <citation type="submission" date="2019-03" db="EMBL/GenBank/DDBJ databases">
        <title>Complete genome assembly of MDR B. fragilis.</title>
        <authorList>
            <person name="Sydenham T.V."/>
            <person name="Hasman H."/>
            <person name="Justesen U.S."/>
        </authorList>
    </citation>
    <scope>NUCLEOTIDE SEQUENCE [LARGE SCALE GENOMIC DNA]</scope>
    <source>
        <strain evidence="3 6">DCMSKEJBY0001B</strain>
    </source>
</reference>
<organism evidence="4 7">
    <name type="scientific">Bacteroides fragilis</name>
    <dbReference type="NCBI Taxonomy" id="817"/>
    <lineage>
        <taxon>Bacteria</taxon>
        <taxon>Pseudomonadati</taxon>
        <taxon>Bacteroidota</taxon>
        <taxon>Bacteroidia</taxon>
        <taxon>Bacteroidales</taxon>
        <taxon>Bacteroidaceae</taxon>
        <taxon>Bacteroides</taxon>
    </lineage>
</organism>
<evidence type="ECO:0000313" key="2">
    <source>
        <dbReference type="EMBL" id="MCZ2687847.1"/>
    </source>
</evidence>
<dbReference type="EMBL" id="CP103216">
    <property type="protein sequence ID" value="UVR55825.1"/>
    <property type="molecule type" value="Genomic_DNA"/>
</dbReference>
<evidence type="ECO:0000313" key="7">
    <source>
        <dbReference type="Proteomes" id="UP000266644"/>
    </source>
</evidence>
<dbReference type="EMBL" id="QRJE01000004">
    <property type="protein sequence ID" value="RHH15545.1"/>
    <property type="molecule type" value="Genomic_DNA"/>
</dbReference>
<dbReference type="EMBL" id="JAPTZU010000005">
    <property type="protein sequence ID" value="MCZ2687847.1"/>
    <property type="molecule type" value="Genomic_DNA"/>
</dbReference>
<dbReference type="EMBL" id="CP036546">
    <property type="protein sequence ID" value="QCQ46087.1"/>
    <property type="molecule type" value="Genomic_DNA"/>
</dbReference>
<evidence type="ECO:0000259" key="1">
    <source>
        <dbReference type="Pfam" id="PF21941"/>
    </source>
</evidence>
<dbReference type="InterPro" id="IPR047740">
    <property type="entry name" value="SMEK_dom"/>
</dbReference>
<dbReference type="Proteomes" id="UP001079672">
    <property type="component" value="Unassembled WGS sequence"/>
</dbReference>
<dbReference type="NCBIfam" id="NF033859">
    <property type="entry name" value="SMEK_N"/>
    <property type="match status" value="1"/>
</dbReference>
<dbReference type="AlphaFoldDB" id="A0A081TL07"/>
<accession>A0A081TL07</accession>
<gene>
    <name evidence="4" type="ORF">DW228_03245</name>
    <name evidence="3" type="ORF">EC80_015095</name>
    <name evidence="5" type="ORF">NXX45_19235</name>
    <name evidence="2" type="ORF">O1433_10095</name>
</gene>
<reference evidence="3" key="1">
    <citation type="book" date="2014" name="THE 24TH EUROPEAN CONGRESS OF CLINICAL MICROBIOLOGY AND INFECTIOUS DISEASES" publisher="ECCMID 2014" city="Barcelona, Spain">
        <title>Identification of resistance genes in three multidrug-resistant Bacteroides fragilis isolates by whole genome sequencing.</title>
        <editorList>
            <person name="Unknown"/>
            <person name="A."/>
        </editorList>
        <authorList>
            <person name="Sydenham T.V."/>
            <person name="Hasman H."/>
            <person name="Wang M."/>
            <person name="Soki J."/>
            <person name="Nagy E."/>
            <person name="Justesen U.S."/>
        </authorList>
    </citation>
    <scope>NUCLEOTIDE SEQUENCE</scope>
    <source>
        <strain evidence="3">DCMSKEJBY0001B</strain>
    </source>
</reference>
<dbReference type="Pfam" id="PF21941">
    <property type="entry name" value="SMEK_N"/>
    <property type="match status" value="1"/>
</dbReference>
<evidence type="ECO:0000313" key="5">
    <source>
        <dbReference type="EMBL" id="UVR55825.1"/>
    </source>
</evidence>
<proteinExistence type="predicted"/>
<evidence type="ECO:0000313" key="3">
    <source>
        <dbReference type="EMBL" id="QCQ46087.1"/>
    </source>
</evidence>
<evidence type="ECO:0000313" key="6">
    <source>
        <dbReference type="Proteomes" id="UP000036847"/>
    </source>
</evidence>
<sequence length="462" mass="54557">MRKKEEIEKIAELFARFRAEVENLNSLNLYDINIHAENVIIPILNIVYGLNLVNINNEVKNSSAIDLVDTDNRIAIQVTSTATGEKIKHTIDEFIKGRRFEEYDNLLIYIITEKQKKYSDSTFAIAHNNELEFSEKHILDYSDILKEVNSWINISKIDSLLQLLKEEFCEEEMNRRKYLLENKETIKTDILFPNILQIVLPQKIYMGITGIDRDEIITQSWSTPYKLKKKAPMGKVLSKAFELLKIPYSRDWFTFEDKIISFKPLDNRDEPLNKLIEIGTVEEYSINEFADISLKYEEALLHLINRSIEELASYKNIQWVGKDRFFRFKPIGVPRERKITWKNKKTATRTVVAEIWNNEKKQILYFRQLSFRIQSFRSDEKWFISITPGWSFTYDGYSSCKQESQLIAQKKNLETNSAVYQHFMFISFCLSNKLEDNESEYKYISFSSPFDLKLNYTPQHGY</sequence>
<dbReference type="RefSeq" id="WP_032541222.1">
    <property type="nucleotide sequence ID" value="NZ_CP036546.1"/>
</dbReference>
<reference evidence="5" key="4">
    <citation type="submission" date="2022-08" db="EMBL/GenBank/DDBJ databases">
        <title>Genome Sequencing of Bacteroides fragilis Group Isolates with Nanopore Technology.</title>
        <authorList>
            <person name="Tisza M.J."/>
            <person name="Smith D."/>
            <person name="Dekker J.P."/>
        </authorList>
    </citation>
    <scope>NUCLEOTIDE SEQUENCE</scope>
    <source>
        <strain evidence="5">BFG-70</strain>
    </source>
</reference>
<feature type="domain" description="SMEK" evidence="1">
    <location>
        <begin position="9"/>
        <end position="149"/>
    </location>
</feature>
<dbReference type="Proteomes" id="UP000266644">
    <property type="component" value="Unassembled WGS sequence"/>
</dbReference>